<evidence type="ECO:0000313" key="3">
    <source>
        <dbReference type="Proteomes" id="UP000032671"/>
    </source>
</evidence>
<dbReference type="EMBL" id="BJVU01000010">
    <property type="protein sequence ID" value="GEL59544.1"/>
    <property type="molecule type" value="Genomic_DNA"/>
</dbReference>
<dbReference type="STRING" id="1231339.Abci_002_043"/>
<reference evidence="2 4" key="2">
    <citation type="submission" date="2019-07" db="EMBL/GenBank/DDBJ databases">
        <title>Whole genome shotgun sequence of Acetobacter cibinongensis NBRC 16605.</title>
        <authorList>
            <person name="Hosoyama A."/>
            <person name="Uohara A."/>
            <person name="Ohji S."/>
            <person name="Ichikawa N."/>
        </authorList>
    </citation>
    <scope>NUCLEOTIDE SEQUENCE [LARGE SCALE GENOMIC DNA]</scope>
    <source>
        <strain evidence="2 4">NBRC 16605</strain>
    </source>
</reference>
<sequence>MSKLTAAERDALPDSAFALPGRRYPIPDATHARDALARASEMLHKGHLSQEEYATIHSKAEDVLRRERL</sequence>
<accession>A0A0D6N0X1</accession>
<dbReference type="Proteomes" id="UP000321891">
    <property type="component" value="Unassembled WGS sequence"/>
</dbReference>
<name>A0A0D6N0X1_9PROT</name>
<dbReference type="RefSeq" id="WP_048837270.1">
    <property type="nucleotide sequence ID" value="NZ_BAMV01000002.1"/>
</dbReference>
<evidence type="ECO:0000313" key="1">
    <source>
        <dbReference type="EMBL" id="GAN59166.1"/>
    </source>
</evidence>
<reference evidence="1 3" key="1">
    <citation type="submission" date="2012-11" db="EMBL/GenBank/DDBJ databases">
        <title>Whole genome sequence of Acetobacter cibinongensis 4H-1.</title>
        <authorList>
            <person name="Azuma Y."/>
            <person name="Higashiura N."/>
            <person name="Hirakawa H."/>
            <person name="Matsushita K."/>
        </authorList>
    </citation>
    <scope>NUCLEOTIDE SEQUENCE [LARGE SCALE GENOMIC DNA]</scope>
    <source>
        <strain evidence="1 3">4H-1</strain>
    </source>
</reference>
<comment type="caution">
    <text evidence="1">The sequence shown here is derived from an EMBL/GenBank/DDBJ whole genome shotgun (WGS) entry which is preliminary data.</text>
</comment>
<evidence type="ECO:0000313" key="2">
    <source>
        <dbReference type="EMBL" id="GEL59544.1"/>
    </source>
</evidence>
<dbReference type="Proteomes" id="UP000032671">
    <property type="component" value="Unassembled WGS sequence"/>
</dbReference>
<dbReference type="EMBL" id="BAMV01000002">
    <property type="protein sequence ID" value="GAN59166.1"/>
    <property type="molecule type" value="Genomic_DNA"/>
</dbReference>
<evidence type="ECO:0000313" key="4">
    <source>
        <dbReference type="Proteomes" id="UP000321891"/>
    </source>
</evidence>
<proteinExistence type="predicted"/>
<organism evidence="1 3">
    <name type="scientific">Acetobacter cibinongensis</name>
    <dbReference type="NCBI Taxonomy" id="146475"/>
    <lineage>
        <taxon>Bacteria</taxon>
        <taxon>Pseudomonadati</taxon>
        <taxon>Pseudomonadota</taxon>
        <taxon>Alphaproteobacteria</taxon>
        <taxon>Acetobacterales</taxon>
        <taxon>Acetobacteraceae</taxon>
        <taxon>Acetobacter</taxon>
    </lineage>
</organism>
<protein>
    <submittedName>
        <fullName evidence="1">Uncharacterized protein</fullName>
    </submittedName>
</protein>
<keyword evidence="4" id="KW-1185">Reference proteome</keyword>
<gene>
    <name evidence="1" type="ORF">Abci_002_043</name>
    <name evidence="2" type="ORF">ACI01nite_21460</name>
</gene>
<accession>A0A6N3SR52</accession>
<dbReference type="AlphaFoldDB" id="A0A0D6N0X1"/>